<keyword evidence="13" id="KW-0998">Cell outer membrane</keyword>
<keyword evidence="12" id="KW-0564">Palmitate</keyword>
<keyword evidence="11" id="KW-0472">Membrane</keyword>
<evidence type="ECO:0000259" key="17">
    <source>
        <dbReference type="Pfam" id="PF22461"/>
    </source>
</evidence>
<proteinExistence type="inferred from homology"/>
<dbReference type="Gene3D" id="3.30.1950.10">
    <property type="entry name" value="wza like domain"/>
    <property type="match status" value="1"/>
</dbReference>
<dbReference type="AlphaFoldDB" id="A0A401JBS6"/>
<dbReference type="GO" id="GO:0009279">
    <property type="term" value="C:cell outer membrane"/>
    <property type="evidence" value="ECO:0007669"/>
    <property type="project" value="UniProtKB-SubCell"/>
</dbReference>
<evidence type="ECO:0000256" key="1">
    <source>
        <dbReference type="ARBA" id="ARBA00004571"/>
    </source>
</evidence>
<keyword evidence="6" id="KW-0812">Transmembrane</keyword>
<evidence type="ECO:0000256" key="4">
    <source>
        <dbReference type="ARBA" id="ARBA00022452"/>
    </source>
</evidence>
<reference evidence="18 19" key="1">
    <citation type="journal article" date="2019" name="Front. Microbiol.">
        <title>Genomes of Neutrophilic Sulfur-Oxidizing Chemolithoautotrophs Representing 9 Proteobacterial Species From 8 Genera.</title>
        <authorList>
            <person name="Watanabe T."/>
            <person name="Kojima H."/>
            <person name="Umezawa K."/>
            <person name="Hori C."/>
            <person name="Takasuka T.E."/>
            <person name="Kato Y."/>
            <person name="Fukui M."/>
        </authorList>
    </citation>
    <scope>NUCLEOTIDE SEQUENCE [LARGE SCALE GENOMIC DNA]</scope>
    <source>
        <strain evidence="18 19">TTN</strain>
    </source>
</reference>
<evidence type="ECO:0000256" key="9">
    <source>
        <dbReference type="ARBA" id="ARBA00023065"/>
    </source>
</evidence>
<keyword evidence="7" id="KW-0732">Signal</keyword>
<keyword evidence="19" id="KW-1185">Reference proteome</keyword>
<keyword evidence="14" id="KW-0449">Lipoprotein</keyword>
<dbReference type="GO" id="GO:0046930">
    <property type="term" value="C:pore complex"/>
    <property type="evidence" value="ECO:0007669"/>
    <property type="project" value="UniProtKB-KW"/>
</dbReference>
<keyword evidence="3" id="KW-0813">Transport</keyword>
<feature type="domain" description="Polysaccharide export protein N-terminal" evidence="15">
    <location>
        <begin position="19"/>
        <end position="95"/>
    </location>
</feature>
<evidence type="ECO:0000256" key="14">
    <source>
        <dbReference type="ARBA" id="ARBA00023288"/>
    </source>
</evidence>
<comment type="subcellular location">
    <subcellularLocation>
        <location evidence="1">Cell outer membrane</location>
        <topology evidence="1">Multi-pass membrane protein</topology>
    </subcellularLocation>
</comment>
<evidence type="ECO:0000313" key="18">
    <source>
        <dbReference type="EMBL" id="GBL45111.1"/>
    </source>
</evidence>
<dbReference type="EMBL" id="BGOW01000005">
    <property type="protein sequence ID" value="GBL45111.1"/>
    <property type="molecule type" value="Genomic_DNA"/>
</dbReference>
<dbReference type="GO" id="GO:0015159">
    <property type="term" value="F:polysaccharide transmembrane transporter activity"/>
    <property type="evidence" value="ECO:0007669"/>
    <property type="project" value="InterPro"/>
</dbReference>
<evidence type="ECO:0000256" key="7">
    <source>
        <dbReference type="ARBA" id="ARBA00022729"/>
    </source>
</evidence>
<evidence type="ECO:0000259" key="15">
    <source>
        <dbReference type="Pfam" id="PF02563"/>
    </source>
</evidence>
<dbReference type="InterPro" id="IPR049712">
    <property type="entry name" value="Poly_export"/>
</dbReference>
<evidence type="ECO:0000256" key="13">
    <source>
        <dbReference type="ARBA" id="ARBA00023237"/>
    </source>
</evidence>
<evidence type="ECO:0000256" key="5">
    <source>
        <dbReference type="ARBA" id="ARBA00022597"/>
    </source>
</evidence>
<evidence type="ECO:0000256" key="8">
    <source>
        <dbReference type="ARBA" id="ARBA00023047"/>
    </source>
</evidence>
<dbReference type="NCBIfam" id="TIGR03028">
    <property type="entry name" value="EpsE"/>
    <property type="match status" value="1"/>
</dbReference>
<dbReference type="Pfam" id="PF10531">
    <property type="entry name" value="SLBB"/>
    <property type="match status" value="1"/>
</dbReference>
<dbReference type="PANTHER" id="PTHR33619:SF3">
    <property type="entry name" value="POLYSACCHARIDE EXPORT PROTEIN GFCE-RELATED"/>
    <property type="match status" value="1"/>
</dbReference>
<sequence length="261" mass="28429">MRALLVFILLFVVGFAMPASAKEYLLGSGDILRITVYDQPDLTLDTRVNESGAISFPLIGDVHVAGETATTAQNRIAEKLLKGGFVKNPQVNLIVTQYRSKQVSVLGQVNRPGKYPLENTSTLTDILAQAGGINPAGADTLVLIHKQTGKAEYMNIDTLALYLDGKANLDMPVADEDIIYVPRAPLFYIYGEVQRPGSFRLERGMSVMQALSVGGGVTLRGTQRGIEIRRRDADGKEIIIKPSLSDSVHPDDVIYVQESLL</sequence>
<dbReference type="InterPro" id="IPR019554">
    <property type="entry name" value="Soluble_ligand-bd"/>
</dbReference>
<evidence type="ECO:0000256" key="6">
    <source>
        <dbReference type="ARBA" id="ARBA00022692"/>
    </source>
</evidence>
<keyword evidence="9" id="KW-0406">Ion transport</keyword>
<dbReference type="GO" id="GO:0015288">
    <property type="term" value="F:porin activity"/>
    <property type="evidence" value="ECO:0007669"/>
    <property type="project" value="UniProtKB-KW"/>
</dbReference>
<evidence type="ECO:0000256" key="11">
    <source>
        <dbReference type="ARBA" id="ARBA00023136"/>
    </source>
</evidence>
<dbReference type="InterPro" id="IPR054765">
    <property type="entry name" value="SLBB_dom"/>
</dbReference>
<evidence type="ECO:0000259" key="16">
    <source>
        <dbReference type="Pfam" id="PF10531"/>
    </source>
</evidence>
<protein>
    <submittedName>
        <fullName evidence="18">Capsular polysaccharide biosynthesis/export periplasmic protein WcbA</fullName>
    </submittedName>
</protein>
<dbReference type="Pfam" id="PF22461">
    <property type="entry name" value="SLBB_2"/>
    <property type="match status" value="1"/>
</dbReference>
<feature type="domain" description="Soluble ligand binding" evidence="16">
    <location>
        <begin position="187"/>
        <end position="240"/>
    </location>
</feature>
<dbReference type="Proteomes" id="UP000286806">
    <property type="component" value="Unassembled WGS sequence"/>
</dbReference>
<evidence type="ECO:0000256" key="3">
    <source>
        <dbReference type="ARBA" id="ARBA00022448"/>
    </source>
</evidence>
<keyword evidence="5" id="KW-0762">Sugar transport</keyword>
<feature type="domain" description="SLBB" evidence="17">
    <location>
        <begin position="101"/>
        <end position="181"/>
    </location>
</feature>
<gene>
    <name evidence="18" type="ORF">SFMTTN_0915</name>
</gene>
<accession>A0A401JBS6</accession>
<keyword evidence="4" id="KW-1134">Transmembrane beta strand</keyword>
<evidence type="ECO:0000256" key="10">
    <source>
        <dbReference type="ARBA" id="ARBA00023114"/>
    </source>
</evidence>
<keyword evidence="8" id="KW-0625">Polysaccharide transport</keyword>
<evidence type="ECO:0000256" key="12">
    <source>
        <dbReference type="ARBA" id="ARBA00023139"/>
    </source>
</evidence>
<name>A0A401JBS6_9PROT</name>
<dbReference type="PANTHER" id="PTHR33619">
    <property type="entry name" value="POLYSACCHARIDE EXPORT PROTEIN GFCE-RELATED"/>
    <property type="match status" value="1"/>
</dbReference>
<organism evidence="18 19">
    <name type="scientific">Sulfuriferula multivorans</name>
    <dbReference type="NCBI Taxonomy" id="1559896"/>
    <lineage>
        <taxon>Bacteria</taxon>
        <taxon>Pseudomonadati</taxon>
        <taxon>Pseudomonadota</taxon>
        <taxon>Betaproteobacteria</taxon>
        <taxon>Nitrosomonadales</taxon>
        <taxon>Sulfuricellaceae</taxon>
        <taxon>Sulfuriferula</taxon>
    </lineage>
</organism>
<evidence type="ECO:0000256" key="2">
    <source>
        <dbReference type="ARBA" id="ARBA00009450"/>
    </source>
</evidence>
<evidence type="ECO:0000313" key="19">
    <source>
        <dbReference type="Proteomes" id="UP000286806"/>
    </source>
</evidence>
<dbReference type="InterPro" id="IPR003715">
    <property type="entry name" value="Poly_export_N"/>
</dbReference>
<dbReference type="Gene3D" id="3.10.560.10">
    <property type="entry name" value="Outer membrane lipoprotein wza domain like"/>
    <property type="match status" value="2"/>
</dbReference>
<comment type="similarity">
    <text evidence="2">Belongs to the BexD/CtrA/VexA family.</text>
</comment>
<keyword evidence="10" id="KW-0626">Porin</keyword>
<dbReference type="Pfam" id="PF02563">
    <property type="entry name" value="Poly_export"/>
    <property type="match status" value="1"/>
</dbReference>
<dbReference type="InterPro" id="IPR017478">
    <property type="entry name" value="Polysacc_export_EpsE"/>
</dbReference>
<dbReference type="GO" id="GO:0006811">
    <property type="term" value="P:monoatomic ion transport"/>
    <property type="evidence" value="ECO:0007669"/>
    <property type="project" value="UniProtKB-KW"/>
</dbReference>
<comment type="caution">
    <text evidence="18">The sequence shown here is derived from an EMBL/GenBank/DDBJ whole genome shotgun (WGS) entry which is preliminary data.</text>
</comment>